<evidence type="ECO:0000313" key="6">
    <source>
        <dbReference type="Proteomes" id="UP000753256"/>
    </source>
</evidence>
<feature type="transmembrane region" description="Helical" evidence="4">
    <location>
        <begin position="67"/>
        <end position="90"/>
    </location>
</feature>
<dbReference type="InterPro" id="IPR005754">
    <property type="entry name" value="Sortase"/>
</dbReference>
<evidence type="ECO:0000256" key="1">
    <source>
        <dbReference type="ARBA" id="ARBA00022801"/>
    </source>
</evidence>
<organism evidence="5 6">
    <name type="scientific">Enorma phocaeensis</name>
    <dbReference type="NCBI Taxonomy" id="1871019"/>
    <lineage>
        <taxon>Bacteria</taxon>
        <taxon>Bacillati</taxon>
        <taxon>Actinomycetota</taxon>
        <taxon>Coriobacteriia</taxon>
        <taxon>Coriobacteriales</taxon>
        <taxon>Coriobacteriaceae</taxon>
        <taxon>Enorma</taxon>
    </lineage>
</organism>
<dbReference type="Gene3D" id="2.40.260.10">
    <property type="entry name" value="Sortase"/>
    <property type="match status" value="1"/>
</dbReference>
<protein>
    <submittedName>
        <fullName evidence="5">Sortase</fullName>
    </submittedName>
</protein>
<keyword evidence="1" id="KW-0378">Hydrolase</keyword>
<evidence type="ECO:0000313" key="5">
    <source>
        <dbReference type="EMBL" id="HJG37447.1"/>
    </source>
</evidence>
<sequence length="319" mass="34535">MKAASQDAAAPRVQPRSITGGAKPPRPYRPSSYASQAGRERGRSDRNAGRGDRGPARATRKGSGRDIISRVLIGIGIVLLLVAGGIFIFAQLGYRQAADTYEGLSAYVTVDDSNGDGIPVVDWAALAEESEDIVAWIYIPDTDISYPVVQGETNDQYLRALPDGTWNNSGSIMLDSDQTAPGMVGQQTTVYGHHMSDGSMFDPIEQTLDQANFDEMDTVYYLTPEATYRLTPLFTARVDDTYVAARQENFGEQATLRSYLEDLRTYARAEAADADERIASADQVLALVTCSGMAPADHRAVMICTIAETMTVIDDGAEV</sequence>
<dbReference type="AlphaFoldDB" id="A0A921IWR0"/>
<dbReference type="GO" id="GO:0016787">
    <property type="term" value="F:hydrolase activity"/>
    <property type="evidence" value="ECO:0007669"/>
    <property type="project" value="UniProtKB-KW"/>
</dbReference>
<dbReference type="EMBL" id="DYUZ01000027">
    <property type="protein sequence ID" value="HJG37447.1"/>
    <property type="molecule type" value="Genomic_DNA"/>
</dbReference>
<keyword evidence="4" id="KW-0472">Membrane</keyword>
<dbReference type="Proteomes" id="UP000753256">
    <property type="component" value="Unassembled WGS sequence"/>
</dbReference>
<reference evidence="5" key="1">
    <citation type="journal article" date="2021" name="PeerJ">
        <title>Extensive microbial diversity within the chicken gut microbiome revealed by metagenomics and culture.</title>
        <authorList>
            <person name="Gilroy R."/>
            <person name="Ravi A."/>
            <person name="Getino M."/>
            <person name="Pursley I."/>
            <person name="Horton D.L."/>
            <person name="Alikhan N.F."/>
            <person name="Baker D."/>
            <person name="Gharbi K."/>
            <person name="Hall N."/>
            <person name="Watson M."/>
            <person name="Adriaenssens E.M."/>
            <person name="Foster-Nyarko E."/>
            <person name="Jarju S."/>
            <person name="Secka A."/>
            <person name="Antonio M."/>
            <person name="Oren A."/>
            <person name="Chaudhuri R.R."/>
            <person name="La Ragione R."/>
            <person name="Hildebrand F."/>
            <person name="Pallen M.J."/>
        </authorList>
    </citation>
    <scope>NUCLEOTIDE SEQUENCE</scope>
    <source>
        <strain evidence="5">ChiHjej13B12-9602</strain>
    </source>
</reference>
<feature type="region of interest" description="Disordered" evidence="3">
    <location>
        <begin position="1"/>
        <end position="61"/>
    </location>
</feature>
<feature type="active site" description="Proton donor/acceptor" evidence="2">
    <location>
        <position position="193"/>
    </location>
</feature>
<keyword evidence="4" id="KW-1133">Transmembrane helix</keyword>
<evidence type="ECO:0000256" key="3">
    <source>
        <dbReference type="SAM" id="MobiDB-lite"/>
    </source>
</evidence>
<feature type="active site" description="Acyl-thioester intermediate" evidence="2">
    <location>
        <position position="290"/>
    </location>
</feature>
<evidence type="ECO:0000256" key="4">
    <source>
        <dbReference type="SAM" id="Phobius"/>
    </source>
</evidence>
<accession>A0A921IWR0</accession>
<dbReference type="SUPFAM" id="SSF63817">
    <property type="entry name" value="Sortase"/>
    <property type="match status" value="1"/>
</dbReference>
<reference evidence="5" key="2">
    <citation type="submission" date="2021-09" db="EMBL/GenBank/DDBJ databases">
        <authorList>
            <person name="Gilroy R."/>
        </authorList>
    </citation>
    <scope>NUCLEOTIDE SEQUENCE</scope>
    <source>
        <strain evidence="5">ChiHjej13B12-9602</strain>
    </source>
</reference>
<dbReference type="InterPro" id="IPR023365">
    <property type="entry name" value="Sortase_dom-sf"/>
</dbReference>
<dbReference type="CDD" id="cd05826">
    <property type="entry name" value="Sortase_B"/>
    <property type="match status" value="1"/>
</dbReference>
<dbReference type="RefSeq" id="WP_273190279.1">
    <property type="nucleotide sequence ID" value="NZ_DYUZ01000027.1"/>
</dbReference>
<name>A0A921IWR0_9ACTN</name>
<gene>
    <name evidence="5" type="ORF">K8V70_06260</name>
</gene>
<proteinExistence type="predicted"/>
<evidence type="ECO:0000256" key="2">
    <source>
        <dbReference type="PIRSR" id="PIRSR605754-1"/>
    </source>
</evidence>
<keyword evidence="4" id="KW-0812">Transmembrane</keyword>
<dbReference type="Pfam" id="PF04203">
    <property type="entry name" value="Sortase"/>
    <property type="match status" value="1"/>
</dbReference>
<comment type="caution">
    <text evidence="5">The sequence shown here is derived from an EMBL/GenBank/DDBJ whole genome shotgun (WGS) entry which is preliminary data.</text>
</comment>
<feature type="compositionally biased region" description="Basic and acidic residues" evidence="3">
    <location>
        <begin position="38"/>
        <end position="55"/>
    </location>
</feature>
<dbReference type="InterPro" id="IPR009835">
    <property type="entry name" value="SrtB"/>
</dbReference>